<keyword evidence="3" id="KW-0963">Cytoplasm</keyword>
<gene>
    <name evidence="7" type="ORF">SAMN05192539_1017126</name>
</gene>
<dbReference type="SMART" id="SM00528">
    <property type="entry name" value="HNS"/>
    <property type="match status" value="3"/>
</dbReference>
<sequence length="342" mass="35205">MATLENLQAKIAKLQAQAELIARNESSTVIAKIRDIMERHGLTTADIEAHLGGKKRGRKPGVKVASRPATGAAKYQDPKTGATWTGHGRAPAWIANAKDRTKFLIDGNGSPAVNVGAATKSKTAAKASGKATATGKLPPKYRDPKTGATWSGHARPPRWIASAKDRTRFLIDGSSAVSAPAAKTTAAKDGAYVRGPQPAKYLDPKTGATWSGRGPAPAWLAGAKDRSAFLIAGAGEGAVEPNAVAAEKAAAKKVATKKPATKKAVAKKGAVKKAEAVAKKAPAKKAAAKKAVAESATVKRVGKRMTKSAPVAMPATAMGAETSATLTLGESRQDLLSCRQNG</sequence>
<reference evidence="8" key="1">
    <citation type="submission" date="2016-10" db="EMBL/GenBank/DDBJ databases">
        <authorList>
            <person name="Varghese N."/>
            <person name="Submissions S."/>
        </authorList>
    </citation>
    <scope>NUCLEOTIDE SEQUENCE [LARGE SCALE GENOMIC DNA]</scope>
    <source>
        <strain evidence="8">LMG 26031</strain>
    </source>
</reference>
<evidence type="ECO:0000256" key="1">
    <source>
        <dbReference type="ARBA" id="ARBA00004453"/>
    </source>
</evidence>
<keyword evidence="4 7" id="KW-0238">DNA-binding</keyword>
<feature type="domain" description="DNA-binding protein H-NS-like C-terminal" evidence="6">
    <location>
        <begin position="191"/>
        <end position="231"/>
    </location>
</feature>
<evidence type="ECO:0000256" key="3">
    <source>
        <dbReference type="ARBA" id="ARBA00022490"/>
    </source>
</evidence>
<dbReference type="GO" id="GO:0009295">
    <property type="term" value="C:nucleoid"/>
    <property type="evidence" value="ECO:0007669"/>
    <property type="project" value="UniProtKB-SubCell"/>
</dbReference>
<feature type="domain" description="DNA-binding protein H-NS-like C-terminal" evidence="6">
    <location>
        <begin position="65"/>
        <end position="105"/>
    </location>
</feature>
<evidence type="ECO:0000259" key="6">
    <source>
        <dbReference type="SMART" id="SM00528"/>
    </source>
</evidence>
<evidence type="ECO:0000256" key="2">
    <source>
        <dbReference type="ARBA" id="ARBA00010610"/>
    </source>
</evidence>
<dbReference type="SUPFAM" id="SSF81273">
    <property type="entry name" value="H-NS histone-like proteins"/>
    <property type="match status" value="3"/>
</dbReference>
<keyword evidence="8" id="KW-1185">Reference proteome</keyword>
<dbReference type="InterPro" id="IPR027444">
    <property type="entry name" value="H-NS_C_dom"/>
</dbReference>
<proteinExistence type="inferred from homology"/>
<dbReference type="GO" id="GO:0003677">
    <property type="term" value="F:DNA binding"/>
    <property type="evidence" value="ECO:0007669"/>
    <property type="project" value="UniProtKB-KW"/>
</dbReference>
<protein>
    <submittedName>
        <fullName evidence="7">DNA-binding protein H-NS</fullName>
    </submittedName>
</protein>
<evidence type="ECO:0000256" key="5">
    <source>
        <dbReference type="SAM" id="MobiDB-lite"/>
    </source>
</evidence>
<evidence type="ECO:0000313" key="7">
    <source>
        <dbReference type="EMBL" id="SEJ75943.1"/>
    </source>
</evidence>
<feature type="region of interest" description="Disordered" evidence="5">
    <location>
        <begin position="120"/>
        <end position="156"/>
    </location>
</feature>
<dbReference type="PANTHER" id="PTHR38097">
    <property type="match status" value="1"/>
</dbReference>
<evidence type="ECO:0000313" key="8">
    <source>
        <dbReference type="Proteomes" id="UP000198866"/>
    </source>
</evidence>
<dbReference type="Gene3D" id="4.10.430.30">
    <property type="match status" value="3"/>
</dbReference>
<organism evidence="7 8">
    <name type="scientific">Paraburkholderia diazotrophica</name>
    <dbReference type="NCBI Taxonomy" id="667676"/>
    <lineage>
        <taxon>Bacteria</taxon>
        <taxon>Pseudomonadati</taxon>
        <taxon>Pseudomonadota</taxon>
        <taxon>Betaproteobacteria</taxon>
        <taxon>Burkholderiales</taxon>
        <taxon>Burkholderiaceae</taxon>
        <taxon>Paraburkholderia</taxon>
    </lineage>
</organism>
<dbReference type="Proteomes" id="UP000198866">
    <property type="component" value="Unassembled WGS sequence"/>
</dbReference>
<dbReference type="STRING" id="667676.SAMN05192539_1017126"/>
<comment type="subcellular location">
    <subcellularLocation>
        <location evidence="1">Cytoplasm</location>
        <location evidence="1">Nucleoid</location>
    </subcellularLocation>
</comment>
<dbReference type="AlphaFoldDB" id="A0A1H7BE46"/>
<feature type="compositionally biased region" description="Low complexity" evidence="5">
    <location>
        <begin position="120"/>
        <end position="136"/>
    </location>
</feature>
<feature type="domain" description="DNA-binding protein H-NS-like C-terminal" evidence="6">
    <location>
        <begin position="131"/>
        <end position="171"/>
    </location>
</feature>
<dbReference type="OrthoDB" id="5297879at2"/>
<feature type="region of interest" description="Disordered" evidence="5">
    <location>
        <begin position="52"/>
        <end position="87"/>
    </location>
</feature>
<dbReference type="Pfam" id="PF00816">
    <property type="entry name" value="Histone_HNS"/>
    <property type="match status" value="3"/>
</dbReference>
<feature type="compositionally biased region" description="Basic residues" evidence="5">
    <location>
        <begin position="52"/>
        <end position="61"/>
    </location>
</feature>
<dbReference type="RefSeq" id="WP_090868887.1">
    <property type="nucleotide sequence ID" value="NZ_FNYE01000017.1"/>
</dbReference>
<evidence type="ECO:0000256" key="4">
    <source>
        <dbReference type="ARBA" id="ARBA00023125"/>
    </source>
</evidence>
<dbReference type="EMBL" id="FNYE01000017">
    <property type="protein sequence ID" value="SEJ75943.1"/>
    <property type="molecule type" value="Genomic_DNA"/>
</dbReference>
<comment type="similarity">
    <text evidence="2">Belongs to the histone-like protein H-NS family.</text>
</comment>
<name>A0A1H7BE46_9BURK</name>
<dbReference type="PANTHER" id="PTHR38097:SF2">
    <property type="entry name" value="DNA-BINDING PROTEIN STPA"/>
    <property type="match status" value="1"/>
</dbReference>
<accession>A0A1H7BE46</accession>